<dbReference type="AlphaFoldDB" id="A0A1G5SHV0"/>
<dbReference type="STRING" id="51642.NSMM_80013"/>
<dbReference type="EMBL" id="FMWO01000091">
    <property type="protein sequence ID" value="SCZ86795.1"/>
    <property type="molecule type" value="Genomic_DNA"/>
</dbReference>
<sequence>MTTKPFPGTFGSYEKEGLCFCYTSFPELDNPILPKNNKEGCHACSSNTVFVLSPAVVLLSRYARYNPDTE</sequence>
<keyword evidence="2" id="KW-1185">Reference proteome</keyword>
<evidence type="ECO:0000313" key="1">
    <source>
        <dbReference type="EMBL" id="SCZ86795.1"/>
    </source>
</evidence>
<reference evidence="1 2" key="1">
    <citation type="submission" date="2016-10" db="EMBL/GenBank/DDBJ databases">
        <authorList>
            <person name="de Groot N.N."/>
        </authorList>
    </citation>
    <scope>NUCLEOTIDE SEQUENCE [LARGE SCALE GENOMIC DNA]</scope>
    <source>
        <strain evidence="1">1</strain>
    </source>
</reference>
<name>A0A1G5SHV0_9PROT</name>
<organism evidence="1 2">
    <name type="scientific">Nitrosomonas mobilis</name>
    <dbReference type="NCBI Taxonomy" id="51642"/>
    <lineage>
        <taxon>Bacteria</taxon>
        <taxon>Pseudomonadati</taxon>
        <taxon>Pseudomonadota</taxon>
        <taxon>Betaproteobacteria</taxon>
        <taxon>Nitrosomonadales</taxon>
        <taxon>Nitrosomonadaceae</taxon>
        <taxon>Nitrosomonas</taxon>
    </lineage>
</organism>
<dbReference type="Proteomes" id="UP000198729">
    <property type="component" value="Unassembled WGS sequence"/>
</dbReference>
<gene>
    <name evidence="1" type="ORF">NSMM_80013</name>
</gene>
<evidence type="ECO:0000313" key="2">
    <source>
        <dbReference type="Proteomes" id="UP000198729"/>
    </source>
</evidence>
<protein>
    <submittedName>
        <fullName evidence="1">Uncharacterized protein</fullName>
    </submittedName>
</protein>
<proteinExistence type="predicted"/>
<accession>A0A1G5SHV0</accession>